<dbReference type="GO" id="GO:0006366">
    <property type="term" value="P:transcription by RNA polymerase II"/>
    <property type="evidence" value="ECO:0007669"/>
    <property type="project" value="TreeGrafter"/>
</dbReference>
<name>A0A6C0CC25_9ZZZZ</name>
<feature type="domain" description="RNA polymerase subunit H/Rpb5 C-terminal" evidence="2">
    <location>
        <begin position="139"/>
        <end position="211"/>
    </location>
</feature>
<proteinExistence type="predicted"/>
<accession>A0A6C0CC25</accession>
<dbReference type="GO" id="GO:0003677">
    <property type="term" value="F:DNA binding"/>
    <property type="evidence" value="ECO:0007669"/>
    <property type="project" value="InterPro"/>
</dbReference>
<dbReference type="InterPro" id="IPR014381">
    <property type="entry name" value="Arch_Rpo5/euc_Rpb5"/>
</dbReference>
<sequence>MDINIVIANLKDMLKSRGDDITLFEEHEASIDKDKYERDASCIEYETSNTTLIFALTKQTRKNIITELKEDLKEDDASGGGSGGTLSFVKKHRGKNNIILIFNNDTVSLPLISQLNKYDKIFQKNGGMLQYFQVKQLMFNPTKHEYVPQHIRLAESEVGDFMKKYMIRSKLDMSRIYPNDPIAKWLGLKYGDIVKIIRYNENSGESYYYRSCF</sequence>
<protein>
    <recommendedName>
        <fullName evidence="2">RNA polymerase subunit H/Rpb5 C-terminal domain-containing protein</fullName>
    </recommendedName>
</protein>
<keyword evidence="1" id="KW-0804">Transcription</keyword>
<dbReference type="GO" id="GO:0005736">
    <property type="term" value="C:RNA polymerase I complex"/>
    <property type="evidence" value="ECO:0007669"/>
    <property type="project" value="TreeGrafter"/>
</dbReference>
<reference evidence="3" key="1">
    <citation type="journal article" date="2020" name="Nature">
        <title>Giant virus diversity and host interactions through global metagenomics.</title>
        <authorList>
            <person name="Schulz F."/>
            <person name="Roux S."/>
            <person name="Paez-Espino D."/>
            <person name="Jungbluth S."/>
            <person name="Walsh D.A."/>
            <person name="Denef V.J."/>
            <person name="McMahon K.D."/>
            <person name="Konstantinidis K.T."/>
            <person name="Eloe-Fadrosh E.A."/>
            <person name="Kyrpides N.C."/>
            <person name="Woyke T."/>
        </authorList>
    </citation>
    <scope>NUCLEOTIDE SEQUENCE</scope>
    <source>
        <strain evidence="3">GVMAG-M-3300020565-3</strain>
    </source>
</reference>
<dbReference type="InterPro" id="IPR035913">
    <property type="entry name" value="RPB5-like_sf"/>
</dbReference>
<evidence type="ECO:0000313" key="3">
    <source>
        <dbReference type="EMBL" id="QHT02266.1"/>
    </source>
</evidence>
<dbReference type="GO" id="GO:0042797">
    <property type="term" value="P:tRNA transcription by RNA polymerase III"/>
    <property type="evidence" value="ECO:0007669"/>
    <property type="project" value="TreeGrafter"/>
</dbReference>
<dbReference type="PANTHER" id="PTHR10535">
    <property type="entry name" value="DNA-DIRECTED RNA POLYMERASES I, II, AND III SUBUNIT RPABC1"/>
    <property type="match status" value="1"/>
</dbReference>
<dbReference type="GO" id="GO:0003899">
    <property type="term" value="F:DNA-directed RNA polymerase activity"/>
    <property type="evidence" value="ECO:0007669"/>
    <property type="project" value="InterPro"/>
</dbReference>
<evidence type="ECO:0000259" key="2">
    <source>
        <dbReference type="Pfam" id="PF01191"/>
    </source>
</evidence>
<dbReference type="Gene3D" id="3.90.940.20">
    <property type="entry name" value="RPB5-like RNA polymerase subunit"/>
    <property type="match status" value="1"/>
</dbReference>
<dbReference type="EMBL" id="MN739391">
    <property type="protein sequence ID" value="QHT02266.1"/>
    <property type="molecule type" value="Genomic_DNA"/>
</dbReference>
<dbReference type="GO" id="GO:0005666">
    <property type="term" value="C:RNA polymerase III complex"/>
    <property type="evidence" value="ECO:0007669"/>
    <property type="project" value="TreeGrafter"/>
</dbReference>
<organism evidence="3">
    <name type="scientific">viral metagenome</name>
    <dbReference type="NCBI Taxonomy" id="1070528"/>
    <lineage>
        <taxon>unclassified sequences</taxon>
        <taxon>metagenomes</taxon>
        <taxon>organismal metagenomes</taxon>
    </lineage>
</organism>
<dbReference type="PANTHER" id="PTHR10535:SF0">
    <property type="entry name" value="DNA-DIRECTED RNA POLYMERASES I, II, AND III SUBUNIT RPABC1"/>
    <property type="match status" value="1"/>
</dbReference>
<dbReference type="AlphaFoldDB" id="A0A6C0CC25"/>
<dbReference type="InterPro" id="IPR000783">
    <property type="entry name" value="RNA_pol_subH/Rpb5_C"/>
</dbReference>
<dbReference type="Pfam" id="PF01191">
    <property type="entry name" value="RNA_pol_Rpb5_C"/>
    <property type="match status" value="1"/>
</dbReference>
<dbReference type="GO" id="GO:0006362">
    <property type="term" value="P:transcription elongation by RNA polymerase I"/>
    <property type="evidence" value="ECO:0007669"/>
    <property type="project" value="TreeGrafter"/>
</dbReference>
<dbReference type="SUPFAM" id="SSF55287">
    <property type="entry name" value="RPB5-like RNA polymerase subunit"/>
    <property type="match status" value="1"/>
</dbReference>
<evidence type="ECO:0000256" key="1">
    <source>
        <dbReference type="ARBA" id="ARBA00023163"/>
    </source>
</evidence>
<dbReference type="GO" id="GO:0005665">
    <property type="term" value="C:RNA polymerase II, core complex"/>
    <property type="evidence" value="ECO:0007669"/>
    <property type="project" value="TreeGrafter"/>
</dbReference>